<feature type="compositionally biased region" description="Low complexity" evidence="9">
    <location>
        <begin position="261"/>
        <end position="274"/>
    </location>
</feature>
<dbReference type="InterPro" id="IPR034085">
    <property type="entry name" value="TOG"/>
</dbReference>
<dbReference type="GO" id="GO:0008380">
    <property type="term" value="P:RNA splicing"/>
    <property type="evidence" value="ECO:0007669"/>
    <property type="project" value="UniProtKB-KW"/>
</dbReference>
<keyword evidence="3" id="KW-0507">mRNA processing</keyword>
<evidence type="ECO:0000313" key="11">
    <source>
        <dbReference type="EMBL" id="KAL3384059.1"/>
    </source>
</evidence>
<feature type="compositionally biased region" description="Basic and acidic residues" evidence="9">
    <location>
        <begin position="105"/>
        <end position="124"/>
    </location>
</feature>
<evidence type="ECO:0000256" key="9">
    <source>
        <dbReference type="SAM" id="MobiDB-lite"/>
    </source>
</evidence>
<dbReference type="SUPFAM" id="SSF48371">
    <property type="entry name" value="ARM repeat"/>
    <property type="match status" value="1"/>
</dbReference>
<feature type="compositionally biased region" description="Low complexity" evidence="9">
    <location>
        <begin position="349"/>
        <end position="363"/>
    </location>
</feature>
<reference evidence="11 12" key="1">
    <citation type="journal article" date="2024" name="bioRxiv">
        <title>A reference genome for Trichogramma kaykai: A tiny desert-dwelling parasitoid wasp with competing sex-ratio distorters.</title>
        <authorList>
            <person name="Culotta J."/>
            <person name="Lindsey A.R."/>
        </authorList>
    </citation>
    <scope>NUCLEOTIDE SEQUENCE [LARGE SCALE GENOMIC DNA]</scope>
    <source>
        <strain evidence="11 12">KSX58</strain>
    </source>
</reference>
<dbReference type="FunFam" id="1.25.10.10:FF:001513">
    <property type="entry name" value="Uncharacterized protein"/>
    <property type="match status" value="1"/>
</dbReference>
<keyword evidence="6" id="KW-0508">mRNA splicing</keyword>
<dbReference type="SMART" id="SM01349">
    <property type="entry name" value="TOG"/>
    <property type="match status" value="1"/>
</dbReference>
<dbReference type="FunFam" id="1.25.10.10:FF:000541">
    <property type="entry name" value="Splicing factor 3B subunit 1, putative"/>
    <property type="match status" value="1"/>
</dbReference>
<feature type="coiled-coil region" evidence="8">
    <location>
        <begin position="4"/>
        <end position="31"/>
    </location>
</feature>
<feature type="compositionally biased region" description="Basic and acidic residues" evidence="9">
    <location>
        <begin position="288"/>
        <end position="301"/>
    </location>
</feature>
<dbReference type="InterPro" id="IPR015016">
    <property type="entry name" value="SF3b_su1"/>
</dbReference>
<feature type="compositionally biased region" description="Polar residues" evidence="9">
    <location>
        <begin position="213"/>
        <end position="228"/>
    </location>
</feature>
<feature type="compositionally biased region" description="Basic and acidic residues" evidence="9">
    <location>
        <begin position="234"/>
        <end position="244"/>
    </location>
</feature>
<evidence type="ECO:0000256" key="8">
    <source>
        <dbReference type="SAM" id="Coils"/>
    </source>
</evidence>
<accession>A0ABD2VTR4</accession>
<sequence>MEMEKNIARTHEDIEAQIRDIQEKKKSVQNNVGAPADQVALGKTGFYDQEIYDKSNKYDGYDTSIAANDEVDDEDFDPQPYIGAKRSINAPVALLNEVGQSDKEFDPFADRRRPTIADREDEYKQKRRRMRLSPERIDPFAEGGKTPDVGSRTYTEIMKEQRLKEDESELRKKLIEKSKDGTLKTNGEAPVVPKKRGRWDQTDETPTPKKPVISTTAATPTSWDNTDATPAAIRWDETPAHGKGGETPGATPGVSTRIWDATPGHATPGATTPGRETHDKVISSSRRNRWDETPKTERETPGHGSGWAETPKTDRVVGELIQETPTPSASKRRSRWDETPSAQTPGSMTPQTPATPLTTPHQTSILTPSGTTPIGQKAIGLATPTPGHLMSMTPEQIQAYRWEREIDERNRPLSDDELDALFPPGYKVLQPPAGYIPIRTPARKLTATPTPIAGTPQGFFIQQEDKSSKLIENQPKGNLPFMKPEDAQYFDKLLVDVDEESLSPEEQKERKIMKLLLKIKNGTPPMRKAALRQITDKAREFGAGPLFNQILPLLMSPTLEDQERHLLVKVIDRILYKLDDLVRPYVHKILVVIEPLLIDEDYYARVEGREIISNLAKAAGLATMISTMRPDIDNIDEYVRNTTARAFAVVASALGIPSLLPFLKAVCRSKKSWQARHTGIKIVQQIAILMGCAILPHLKSLVEIIEHGLVDEQQKVRTITALAIAALAEAATPYGIESFDSVLKPLWKGIRTHRGKGLAAFLKAIGYLIPLMDAEYANYYTREVMLILIREFQSPDEEMKKIVLKVVKQCCGTDGVEAQYIKDEILPHFFKHFWNHRMALDRRNYRQLVDTTVEIANKVGASEIINRVVDDLKDENEQYRKMVMETIEKIMGNLGAADVDSRLEEQLIDGILYAFQEQTSEDVVMLNGFGTIVNTLGKRVKPYLPQVCGTILWRLNNKSAKVRQQAADLISRIAVVMKTCQEEKLMGHLGVVLYEYLGEEYPEVLGSILGALKAIVNVIGMTKMTPPIKDLLPRLTPILKNRHEKVQENCIDLVGRIADRGPEYVSAREWMRICFELLELLKAHKKAIRRATVNTFGYIAKAIGPHDVLATLLNNLKVQERQNRVCTTVAIAIVAETCSPFTVLPALMNEYRVPELNVQNGVLKSLSFLFEYIGEMGKDYIYAVSPLLEDALMDRDLVHRQTACAAIKHMSLGVHGFGCEDALVHLLNYVWPNVFETSPHLVQAFMDAVDGLRVSLGPIKILQYTLQGLFHPARKVRDVYWKIYNSLYIGGQDALVAGYPKIMNDPKNQYIRYELDYVL</sequence>
<evidence type="ECO:0000313" key="12">
    <source>
        <dbReference type="Proteomes" id="UP001627154"/>
    </source>
</evidence>
<evidence type="ECO:0000256" key="4">
    <source>
        <dbReference type="ARBA" id="ARBA00022728"/>
    </source>
</evidence>
<dbReference type="InterPro" id="IPR011989">
    <property type="entry name" value="ARM-like"/>
</dbReference>
<evidence type="ECO:0000256" key="6">
    <source>
        <dbReference type="ARBA" id="ARBA00023187"/>
    </source>
</evidence>
<organism evidence="11 12">
    <name type="scientific">Trichogramma kaykai</name>
    <dbReference type="NCBI Taxonomy" id="54128"/>
    <lineage>
        <taxon>Eukaryota</taxon>
        <taxon>Metazoa</taxon>
        <taxon>Ecdysozoa</taxon>
        <taxon>Arthropoda</taxon>
        <taxon>Hexapoda</taxon>
        <taxon>Insecta</taxon>
        <taxon>Pterygota</taxon>
        <taxon>Neoptera</taxon>
        <taxon>Endopterygota</taxon>
        <taxon>Hymenoptera</taxon>
        <taxon>Apocrita</taxon>
        <taxon>Proctotrupomorpha</taxon>
        <taxon>Chalcidoidea</taxon>
        <taxon>Trichogrammatidae</taxon>
        <taxon>Trichogramma</taxon>
    </lineage>
</organism>
<evidence type="ECO:0000256" key="3">
    <source>
        <dbReference type="ARBA" id="ARBA00022664"/>
    </source>
</evidence>
<dbReference type="GO" id="GO:0006397">
    <property type="term" value="P:mRNA processing"/>
    <property type="evidence" value="ECO:0007669"/>
    <property type="project" value="UniProtKB-KW"/>
</dbReference>
<evidence type="ECO:0000256" key="5">
    <source>
        <dbReference type="ARBA" id="ARBA00022737"/>
    </source>
</evidence>
<evidence type="ECO:0000256" key="7">
    <source>
        <dbReference type="ARBA" id="ARBA00023242"/>
    </source>
</evidence>
<dbReference type="InterPro" id="IPR016024">
    <property type="entry name" value="ARM-type_fold"/>
</dbReference>
<evidence type="ECO:0000256" key="2">
    <source>
        <dbReference type="ARBA" id="ARBA00005754"/>
    </source>
</evidence>
<dbReference type="Pfam" id="PF08920">
    <property type="entry name" value="SF3b1"/>
    <property type="match status" value="1"/>
</dbReference>
<comment type="caution">
    <text evidence="11">The sequence shown here is derived from an EMBL/GenBank/DDBJ whole genome shotgun (WGS) entry which is preliminary data.</text>
</comment>
<dbReference type="GO" id="GO:0005681">
    <property type="term" value="C:spliceosomal complex"/>
    <property type="evidence" value="ECO:0007669"/>
    <property type="project" value="UniProtKB-KW"/>
</dbReference>
<protein>
    <recommendedName>
        <fullName evidence="10">TOG domain-containing protein</fullName>
    </recommendedName>
</protein>
<feature type="region of interest" description="Disordered" evidence="9">
    <location>
        <begin position="105"/>
        <end position="390"/>
    </location>
</feature>
<dbReference type="Proteomes" id="UP001627154">
    <property type="component" value="Unassembled WGS sequence"/>
</dbReference>
<evidence type="ECO:0000256" key="1">
    <source>
        <dbReference type="ARBA" id="ARBA00004123"/>
    </source>
</evidence>
<feature type="compositionally biased region" description="Polar residues" evidence="9">
    <location>
        <begin position="364"/>
        <end position="374"/>
    </location>
</feature>
<dbReference type="InterPro" id="IPR038737">
    <property type="entry name" value="SF3b_su1-like"/>
</dbReference>
<evidence type="ECO:0000259" key="10">
    <source>
        <dbReference type="SMART" id="SM01349"/>
    </source>
</evidence>
<feature type="domain" description="TOG" evidence="10">
    <location>
        <begin position="891"/>
        <end position="1131"/>
    </location>
</feature>
<keyword evidence="8" id="KW-0175">Coiled coil</keyword>
<dbReference type="FunFam" id="1.25.10.10:FF:000039">
    <property type="entry name" value="Splicing factor 3B subunit 1"/>
    <property type="match status" value="1"/>
</dbReference>
<comment type="subcellular location">
    <subcellularLocation>
        <location evidence="1">Nucleus</location>
    </subcellularLocation>
</comment>
<proteinExistence type="inferred from homology"/>
<dbReference type="GO" id="GO:0000226">
    <property type="term" value="P:microtubule cytoskeleton organization"/>
    <property type="evidence" value="ECO:0007669"/>
    <property type="project" value="UniProtKB-ARBA"/>
</dbReference>
<feature type="compositionally biased region" description="Basic and acidic residues" evidence="9">
    <location>
        <begin position="157"/>
        <end position="182"/>
    </location>
</feature>
<name>A0ABD2VTR4_9HYME</name>
<keyword evidence="12" id="KW-1185">Reference proteome</keyword>
<dbReference type="EMBL" id="JBJJXI010000179">
    <property type="protein sequence ID" value="KAL3384059.1"/>
    <property type="molecule type" value="Genomic_DNA"/>
</dbReference>
<keyword evidence="7" id="KW-0539">Nucleus</keyword>
<dbReference type="InterPro" id="IPR054573">
    <property type="entry name" value="PP2A/SF3B1-like_HEAT"/>
</dbReference>
<dbReference type="PANTHER" id="PTHR12097">
    <property type="entry name" value="SPLICING FACTOR 3B, SUBUNIT 1-RELATED"/>
    <property type="match status" value="1"/>
</dbReference>
<keyword evidence="4" id="KW-0747">Spliceosome</keyword>
<dbReference type="Pfam" id="PF22646">
    <property type="entry name" value="PPP2R1A-like_HEAT"/>
    <property type="match status" value="1"/>
</dbReference>
<keyword evidence="5" id="KW-0677">Repeat</keyword>
<gene>
    <name evidence="11" type="ORF">TKK_020128</name>
</gene>
<comment type="similarity">
    <text evidence="2">Belongs to the SF3B1 family.</text>
</comment>
<dbReference type="Gene3D" id="1.25.10.10">
    <property type="entry name" value="Leucine-rich Repeat Variant"/>
    <property type="match status" value="3"/>
</dbReference>